<dbReference type="PROSITE" id="PS51387">
    <property type="entry name" value="FAD_PCMH"/>
    <property type="match status" value="1"/>
</dbReference>
<dbReference type="AlphaFoldDB" id="A0AAD7J7D2"/>
<dbReference type="Pfam" id="PF08031">
    <property type="entry name" value="BBE"/>
    <property type="match status" value="1"/>
</dbReference>
<dbReference type="PANTHER" id="PTHR42973:SF13">
    <property type="entry name" value="FAD-BINDING PCMH-TYPE DOMAIN-CONTAINING PROTEIN"/>
    <property type="match status" value="1"/>
</dbReference>
<gene>
    <name evidence="7" type="ORF">B0H16DRAFT_688027</name>
</gene>
<evidence type="ECO:0000313" key="7">
    <source>
        <dbReference type="EMBL" id="KAJ7756645.1"/>
    </source>
</evidence>
<dbReference type="Gene3D" id="3.30.43.10">
    <property type="entry name" value="Uridine Diphospho-n-acetylenolpyruvylglucosamine Reductase, domain 2"/>
    <property type="match status" value="1"/>
</dbReference>
<comment type="caution">
    <text evidence="7">The sequence shown here is derived from an EMBL/GenBank/DDBJ whole genome shotgun (WGS) entry which is preliminary data.</text>
</comment>
<dbReference type="Gene3D" id="3.30.465.10">
    <property type="match status" value="1"/>
</dbReference>
<accession>A0AAD7J7D2</accession>
<feature type="domain" description="FAD-binding PCMH-type" evidence="6">
    <location>
        <begin position="60"/>
        <end position="230"/>
    </location>
</feature>
<reference evidence="7" key="1">
    <citation type="submission" date="2023-03" db="EMBL/GenBank/DDBJ databases">
        <title>Massive genome expansion in bonnet fungi (Mycena s.s.) driven by repeated elements and novel gene families across ecological guilds.</title>
        <authorList>
            <consortium name="Lawrence Berkeley National Laboratory"/>
            <person name="Harder C.B."/>
            <person name="Miyauchi S."/>
            <person name="Viragh M."/>
            <person name="Kuo A."/>
            <person name="Thoen E."/>
            <person name="Andreopoulos B."/>
            <person name="Lu D."/>
            <person name="Skrede I."/>
            <person name="Drula E."/>
            <person name="Henrissat B."/>
            <person name="Morin E."/>
            <person name="Kohler A."/>
            <person name="Barry K."/>
            <person name="LaButti K."/>
            <person name="Morin E."/>
            <person name="Salamov A."/>
            <person name="Lipzen A."/>
            <person name="Mereny Z."/>
            <person name="Hegedus B."/>
            <person name="Baldrian P."/>
            <person name="Stursova M."/>
            <person name="Weitz H."/>
            <person name="Taylor A."/>
            <person name="Grigoriev I.V."/>
            <person name="Nagy L.G."/>
            <person name="Martin F."/>
            <person name="Kauserud H."/>
        </authorList>
    </citation>
    <scope>NUCLEOTIDE SEQUENCE</scope>
    <source>
        <strain evidence="7">CBHHK182m</strain>
    </source>
</reference>
<dbReference type="InterPro" id="IPR016169">
    <property type="entry name" value="FAD-bd_PCMH_sub2"/>
</dbReference>
<dbReference type="InterPro" id="IPR016166">
    <property type="entry name" value="FAD-bd_PCMH"/>
</dbReference>
<dbReference type="SUPFAM" id="SSF56176">
    <property type="entry name" value="FAD-binding/transporter-associated domain-like"/>
    <property type="match status" value="1"/>
</dbReference>
<dbReference type="InterPro" id="IPR050416">
    <property type="entry name" value="FAD-linked_Oxidoreductase"/>
</dbReference>
<proteinExistence type="inferred from homology"/>
<dbReference type="InterPro" id="IPR016167">
    <property type="entry name" value="FAD-bd_PCMH_sub1"/>
</dbReference>
<keyword evidence="3" id="KW-0274">FAD</keyword>
<keyword evidence="8" id="KW-1185">Reference proteome</keyword>
<evidence type="ECO:0000259" key="6">
    <source>
        <dbReference type="PROSITE" id="PS51387"/>
    </source>
</evidence>
<feature type="chain" id="PRO_5041970540" evidence="5">
    <location>
        <begin position="23"/>
        <end position="483"/>
    </location>
</feature>
<evidence type="ECO:0000256" key="3">
    <source>
        <dbReference type="ARBA" id="ARBA00022827"/>
    </source>
</evidence>
<evidence type="ECO:0000256" key="1">
    <source>
        <dbReference type="ARBA" id="ARBA00005466"/>
    </source>
</evidence>
<name>A0AAD7J7D2_9AGAR</name>
<dbReference type="PANTHER" id="PTHR42973">
    <property type="entry name" value="BINDING OXIDOREDUCTASE, PUTATIVE (AFU_ORTHOLOGUE AFUA_1G17690)-RELATED"/>
    <property type="match status" value="1"/>
</dbReference>
<sequence>MPSATRVLTALALASILPSGLALDVCTQIQRAVSSASAVYSAGVQSTNFAADLAHWVASSTQTSACSVEPGTPADVSIVLQLLGKAKTPFAVKGGGHTGNPGFSSTPGVQISMTRFSTVNYDKSTSTVAIGSGLIWDEVYAALEPHGVVVAGGRVSGVGMAGFTLGGGYNWLANQVGLTLDTVTAYDLVRPNGSIVSVTAASDPDLFFALKGGGNNFGIVTQFTLKAFPQGQVWGGVIFYAAAQIPAVTAAVSRFISNVTDSKAALIPGYTVQLGQPVVANILFYDAPTPPAGIFDEFLAIEHTSEDISTRSFLSLVQSGPANVTAGTRGAFHAVSLISYTPKMLAAIQNETIFWNARLASAGITASYNVEPFFPNIYTHNKVPTAFPFARSPPTIPLNLQFTWTSPSSDDIAHAAMRASADHLTQVAVQSGQPVAQAPLYPNYALFDTPLERLYGSNLQRLRAIKARVDPNNVMGLAGGWRF</sequence>
<evidence type="ECO:0000313" key="8">
    <source>
        <dbReference type="Proteomes" id="UP001215598"/>
    </source>
</evidence>
<dbReference type="InterPro" id="IPR036318">
    <property type="entry name" value="FAD-bd_PCMH-like_sf"/>
</dbReference>
<organism evidence="7 8">
    <name type="scientific">Mycena metata</name>
    <dbReference type="NCBI Taxonomy" id="1033252"/>
    <lineage>
        <taxon>Eukaryota</taxon>
        <taxon>Fungi</taxon>
        <taxon>Dikarya</taxon>
        <taxon>Basidiomycota</taxon>
        <taxon>Agaricomycotina</taxon>
        <taxon>Agaricomycetes</taxon>
        <taxon>Agaricomycetidae</taxon>
        <taxon>Agaricales</taxon>
        <taxon>Marasmiineae</taxon>
        <taxon>Mycenaceae</taxon>
        <taxon>Mycena</taxon>
    </lineage>
</organism>
<evidence type="ECO:0000256" key="2">
    <source>
        <dbReference type="ARBA" id="ARBA00022630"/>
    </source>
</evidence>
<dbReference type="InterPro" id="IPR006094">
    <property type="entry name" value="Oxid_FAD_bind_N"/>
</dbReference>
<keyword evidence="4" id="KW-0560">Oxidoreductase</keyword>
<dbReference type="Gene3D" id="3.40.462.20">
    <property type="match status" value="1"/>
</dbReference>
<protein>
    <submittedName>
        <fullName evidence="7">FAD dependent oxidoreductase</fullName>
    </submittedName>
</protein>
<dbReference type="EMBL" id="JARKIB010000046">
    <property type="protein sequence ID" value="KAJ7756645.1"/>
    <property type="molecule type" value="Genomic_DNA"/>
</dbReference>
<dbReference type="GO" id="GO:0071949">
    <property type="term" value="F:FAD binding"/>
    <property type="evidence" value="ECO:0007669"/>
    <property type="project" value="InterPro"/>
</dbReference>
<comment type="similarity">
    <text evidence="1">Belongs to the oxygen-dependent FAD-linked oxidoreductase family.</text>
</comment>
<keyword evidence="2" id="KW-0285">Flavoprotein</keyword>
<dbReference type="GO" id="GO:0016491">
    <property type="term" value="F:oxidoreductase activity"/>
    <property type="evidence" value="ECO:0007669"/>
    <property type="project" value="UniProtKB-KW"/>
</dbReference>
<evidence type="ECO:0000256" key="5">
    <source>
        <dbReference type="SAM" id="SignalP"/>
    </source>
</evidence>
<dbReference type="Pfam" id="PF01565">
    <property type="entry name" value="FAD_binding_4"/>
    <property type="match status" value="1"/>
</dbReference>
<evidence type="ECO:0000256" key="4">
    <source>
        <dbReference type="ARBA" id="ARBA00023002"/>
    </source>
</evidence>
<dbReference type="Proteomes" id="UP001215598">
    <property type="component" value="Unassembled WGS sequence"/>
</dbReference>
<dbReference type="InterPro" id="IPR012951">
    <property type="entry name" value="BBE"/>
</dbReference>
<keyword evidence="5" id="KW-0732">Signal</keyword>
<feature type="signal peptide" evidence="5">
    <location>
        <begin position="1"/>
        <end position="22"/>
    </location>
</feature>